<proteinExistence type="inferred from homology"/>
<sequence length="323" mass="36748">MNENIYHKSVMIDEVIASLKPSDNEVYVDCTVGAGGHSKNILDTAKCRVIGIDKDPEAISICKELQKVYADRFSLTEGTFGNIKEIVNSSGINFVNGILLDLGVSSMQLSSPERGFSFKYNSPLDMRMNKRGEKAYDLINSVNESSLADIIFRYGEERKSRKIAKEIVKKRKVKKISTTSELSEIIASAVRFKHSKIHPATKTFQALRIYLNDELKELYKVLVASEELLTQGGRLVVIAFHSLEDRIVKNFIRYNSVSNKKYDILKPKSSFVYVSRKVIRPSREEIELNKRARSARLRCAFRSSLSLDRNHHMNHDFQKYGGV</sequence>
<dbReference type="PIRSF" id="PIRSF004486">
    <property type="entry name" value="MraW"/>
    <property type="match status" value="1"/>
</dbReference>
<dbReference type="InterPro" id="IPR023397">
    <property type="entry name" value="SAM-dep_MeTrfase_MraW_recog"/>
</dbReference>
<reference evidence="5" key="1">
    <citation type="submission" date="2018-05" db="EMBL/GenBank/DDBJ databases">
        <authorList>
            <person name="Lanie J.A."/>
            <person name="Ng W.-L."/>
            <person name="Kazmierczak K.M."/>
            <person name="Andrzejewski T.M."/>
            <person name="Davidsen T.M."/>
            <person name="Wayne K.J."/>
            <person name="Tettelin H."/>
            <person name="Glass J.I."/>
            <person name="Rusch D."/>
            <person name="Podicherti R."/>
            <person name="Tsui H.-C.T."/>
            <person name="Winkler M.E."/>
        </authorList>
    </citation>
    <scope>NUCLEOTIDE SEQUENCE</scope>
</reference>
<dbReference type="SUPFAM" id="SSF81799">
    <property type="entry name" value="Putative methyltransferase TM0872, insert domain"/>
    <property type="match status" value="1"/>
</dbReference>
<dbReference type="FunFam" id="1.10.150.170:FF:000003">
    <property type="entry name" value="Ribosomal RNA small subunit methyltransferase H"/>
    <property type="match status" value="1"/>
</dbReference>
<dbReference type="EMBL" id="UINC01002854">
    <property type="protein sequence ID" value="SVA00947.1"/>
    <property type="molecule type" value="Genomic_DNA"/>
</dbReference>
<dbReference type="Gene3D" id="1.10.150.170">
    <property type="entry name" value="Putative methyltransferase TM0872, insert domain"/>
    <property type="match status" value="1"/>
</dbReference>
<name>A0A381SF55_9ZZZZ</name>
<evidence type="ECO:0000256" key="3">
    <source>
        <dbReference type="ARBA" id="ARBA00022679"/>
    </source>
</evidence>
<protein>
    <recommendedName>
        <fullName evidence="6">16S rRNA (Cytosine(1402)-N(4))-methyltransferase</fullName>
    </recommendedName>
</protein>
<keyword evidence="4" id="KW-0949">S-adenosyl-L-methionine</keyword>
<evidence type="ECO:0000313" key="5">
    <source>
        <dbReference type="EMBL" id="SVA00947.1"/>
    </source>
</evidence>
<dbReference type="InterPro" id="IPR029063">
    <property type="entry name" value="SAM-dependent_MTases_sf"/>
</dbReference>
<evidence type="ECO:0008006" key="6">
    <source>
        <dbReference type="Google" id="ProtNLM"/>
    </source>
</evidence>
<comment type="similarity">
    <text evidence="1">Belongs to the methyltransferase superfamily. RsmH family.</text>
</comment>
<dbReference type="Pfam" id="PF01795">
    <property type="entry name" value="Methyltransf_5"/>
    <property type="match status" value="1"/>
</dbReference>
<gene>
    <name evidence="5" type="ORF">METZ01_LOCUS53801</name>
</gene>
<dbReference type="NCBIfam" id="TIGR00006">
    <property type="entry name" value="16S rRNA (cytosine(1402)-N(4))-methyltransferase RsmH"/>
    <property type="match status" value="1"/>
</dbReference>
<dbReference type="HAMAP" id="MF_01007">
    <property type="entry name" value="16SrRNA_methyltr_H"/>
    <property type="match status" value="1"/>
</dbReference>
<accession>A0A381SF55</accession>
<dbReference type="PANTHER" id="PTHR11265:SF0">
    <property type="entry name" value="12S RRNA N4-METHYLCYTIDINE METHYLTRANSFERASE"/>
    <property type="match status" value="1"/>
</dbReference>
<evidence type="ECO:0000256" key="2">
    <source>
        <dbReference type="ARBA" id="ARBA00022603"/>
    </source>
</evidence>
<keyword evidence="3" id="KW-0808">Transferase</keyword>
<dbReference type="SUPFAM" id="SSF53335">
    <property type="entry name" value="S-adenosyl-L-methionine-dependent methyltransferases"/>
    <property type="match status" value="1"/>
</dbReference>
<evidence type="ECO:0000256" key="1">
    <source>
        <dbReference type="ARBA" id="ARBA00010396"/>
    </source>
</evidence>
<evidence type="ECO:0000256" key="4">
    <source>
        <dbReference type="ARBA" id="ARBA00022691"/>
    </source>
</evidence>
<dbReference type="GO" id="GO:0070475">
    <property type="term" value="P:rRNA base methylation"/>
    <property type="evidence" value="ECO:0007669"/>
    <property type="project" value="TreeGrafter"/>
</dbReference>
<keyword evidence="2" id="KW-0489">Methyltransferase</keyword>
<organism evidence="5">
    <name type="scientific">marine metagenome</name>
    <dbReference type="NCBI Taxonomy" id="408172"/>
    <lineage>
        <taxon>unclassified sequences</taxon>
        <taxon>metagenomes</taxon>
        <taxon>ecological metagenomes</taxon>
    </lineage>
</organism>
<dbReference type="PANTHER" id="PTHR11265">
    <property type="entry name" value="S-ADENOSYL-METHYLTRANSFERASE MRAW"/>
    <property type="match status" value="1"/>
</dbReference>
<dbReference type="GO" id="GO:0071424">
    <property type="term" value="F:rRNA (cytosine-N4-)-methyltransferase activity"/>
    <property type="evidence" value="ECO:0007669"/>
    <property type="project" value="TreeGrafter"/>
</dbReference>
<dbReference type="InterPro" id="IPR002903">
    <property type="entry name" value="RsmH"/>
</dbReference>
<dbReference type="AlphaFoldDB" id="A0A381SF55"/>
<dbReference type="Gene3D" id="3.40.50.150">
    <property type="entry name" value="Vaccinia Virus protein VP39"/>
    <property type="match status" value="1"/>
</dbReference>